<feature type="transmembrane region" description="Helical" evidence="7">
    <location>
        <begin position="377"/>
        <end position="397"/>
    </location>
</feature>
<dbReference type="EMBL" id="WIVE01000005">
    <property type="protein sequence ID" value="MQX35584.1"/>
    <property type="molecule type" value="Genomic_DNA"/>
</dbReference>
<evidence type="ECO:0000256" key="7">
    <source>
        <dbReference type="RuleBase" id="RU369079"/>
    </source>
</evidence>
<keyword evidence="5 7" id="KW-1133">Transmembrane helix</keyword>
<feature type="transmembrane region" description="Helical" evidence="7">
    <location>
        <begin position="100"/>
        <end position="129"/>
    </location>
</feature>
<dbReference type="OrthoDB" id="9790209at2"/>
<keyword evidence="4 7" id="KW-0812">Transmembrane</keyword>
<dbReference type="Proteomes" id="UP000434582">
    <property type="component" value="Unassembled WGS sequence"/>
</dbReference>
<dbReference type="GO" id="GO:0022857">
    <property type="term" value="F:transmembrane transporter activity"/>
    <property type="evidence" value="ECO:0007669"/>
    <property type="project" value="UniProtKB-UniRule"/>
</dbReference>
<sequence>MDGITLGLIAFVALFGLIALRVPVAIAMGVVGAVGGWMLNGSASVAFILGSVPFETVFPYSLSVIPLFVLMGVFAARAGLSKSLYEAVHAFIGHYRGGLAMASIGACAAFGAISGSSLATAATMCRVAMPEMRARGYDDRLASATIAAGGTLGVLIPPSVIIVVYAILTEQSIGKMFAAALIPGLLATALYMAAVFIQCWRNPALGPADVRVDWSGRLRALRNVWSVLVLFGLVMGGIYVGLFSPTEAAAIGAAGALLLALIKRTLTLRIFLDCLTETAATSGMIFLILIGTALFNYFVETTGMPQMLVREVGNLGWDPIWILALLVVFYIVLGCFMDSLSMILLTLPFVFPLVTSLGFDPIWFGVIMVSVVEVGLITPPVGMNLFVIMAGTPGLRLQVISRGVLAFLAADVVRLALLILIPGLSLWLPSLME</sequence>
<comment type="caution">
    <text evidence="9">The sequence shown here is derived from an EMBL/GenBank/DDBJ whole genome shotgun (WGS) entry which is preliminary data.</text>
</comment>
<name>A0A7X1ZCQ7_9PROT</name>
<feature type="transmembrane region" description="Helical" evidence="7">
    <location>
        <begin position="141"/>
        <end position="168"/>
    </location>
</feature>
<evidence type="ECO:0000256" key="5">
    <source>
        <dbReference type="ARBA" id="ARBA00022989"/>
    </source>
</evidence>
<protein>
    <recommendedName>
        <fullName evidence="7">TRAP transporter large permease protein</fullName>
    </recommendedName>
</protein>
<reference evidence="9 10" key="1">
    <citation type="submission" date="2019-10" db="EMBL/GenBank/DDBJ databases">
        <title>Draft whole-genome sequence of the purple nonsulfur photosynthetic bacterium Roseospira navarrensis DSM 15114.</title>
        <authorList>
            <person name="Kyndt J.A."/>
            <person name="Meyer T.E."/>
        </authorList>
    </citation>
    <scope>NUCLEOTIDE SEQUENCE [LARGE SCALE GENOMIC DNA]</scope>
    <source>
        <strain evidence="9 10">DSM 15114</strain>
    </source>
</reference>
<feature type="transmembrane region" description="Helical" evidence="7">
    <location>
        <begin position="220"/>
        <end position="242"/>
    </location>
</feature>
<feature type="transmembrane region" description="Helical" evidence="7">
    <location>
        <begin position="319"/>
        <end position="337"/>
    </location>
</feature>
<feature type="domain" description="TRAP C4-dicarboxylate transport system permease DctM subunit" evidence="8">
    <location>
        <begin position="11"/>
        <end position="424"/>
    </location>
</feature>
<gene>
    <name evidence="9" type="ORF">GHC57_03540</name>
</gene>
<dbReference type="AlphaFoldDB" id="A0A7X1ZCQ7"/>
<dbReference type="NCBIfam" id="TIGR00786">
    <property type="entry name" value="dctM"/>
    <property type="match status" value="1"/>
</dbReference>
<keyword evidence="3 7" id="KW-0997">Cell inner membrane</keyword>
<evidence type="ECO:0000313" key="10">
    <source>
        <dbReference type="Proteomes" id="UP000434582"/>
    </source>
</evidence>
<evidence type="ECO:0000256" key="2">
    <source>
        <dbReference type="ARBA" id="ARBA00022475"/>
    </source>
</evidence>
<feature type="transmembrane region" description="Helical" evidence="7">
    <location>
        <begin position="248"/>
        <end position="266"/>
    </location>
</feature>
<dbReference type="PIRSF" id="PIRSF006066">
    <property type="entry name" value="HI0050"/>
    <property type="match status" value="1"/>
</dbReference>
<keyword evidence="10" id="KW-1185">Reference proteome</keyword>
<comment type="subunit">
    <text evidence="7">The complex comprises the extracytoplasmic solute receptor protein and the two transmembrane proteins.</text>
</comment>
<organism evidence="9 10">
    <name type="scientific">Roseospira navarrensis</name>
    <dbReference type="NCBI Taxonomy" id="140058"/>
    <lineage>
        <taxon>Bacteria</taxon>
        <taxon>Pseudomonadati</taxon>
        <taxon>Pseudomonadota</taxon>
        <taxon>Alphaproteobacteria</taxon>
        <taxon>Rhodospirillales</taxon>
        <taxon>Rhodospirillaceae</taxon>
        <taxon>Roseospira</taxon>
    </lineage>
</organism>
<feature type="transmembrane region" description="Helical" evidence="7">
    <location>
        <begin position="404"/>
        <end position="428"/>
    </location>
</feature>
<comment type="function">
    <text evidence="7">Part of the tripartite ATP-independent periplasmic (TRAP) transport system.</text>
</comment>
<proteinExistence type="inferred from homology"/>
<evidence type="ECO:0000259" key="8">
    <source>
        <dbReference type="Pfam" id="PF06808"/>
    </source>
</evidence>
<dbReference type="PANTHER" id="PTHR33362">
    <property type="entry name" value="SIALIC ACID TRAP TRANSPORTER PERMEASE PROTEIN SIAT-RELATED"/>
    <property type="match status" value="1"/>
</dbReference>
<feature type="transmembrane region" description="Helical" evidence="7">
    <location>
        <begin position="180"/>
        <end position="200"/>
    </location>
</feature>
<comment type="subcellular location">
    <subcellularLocation>
        <location evidence="1 7">Cell inner membrane</location>
        <topology evidence="1 7">Multi-pass membrane protein</topology>
    </subcellularLocation>
</comment>
<comment type="similarity">
    <text evidence="7">Belongs to the TRAP transporter large permease family.</text>
</comment>
<dbReference type="GO" id="GO:0005886">
    <property type="term" value="C:plasma membrane"/>
    <property type="evidence" value="ECO:0007669"/>
    <property type="project" value="UniProtKB-SubCell"/>
</dbReference>
<dbReference type="InterPro" id="IPR004681">
    <property type="entry name" value="TRAP_DctM"/>
</dbReference>
<evidence type="ECO:0000256" key="6">
    <source>
        <dbReference type="ARBA" id="ARBA00023136"/>
    </source>
</evidence>
<keyword evidence="2" id="KW-1003">Cell membrane</keyword>
<feature type="transmembrane region" description="Helical" evidence="7">
    <location>
        <begin position="57"/>
        <end position="80"/>
    </location>
</feature>
<evidence type="ECO:0000256" key="4">
    <source>
        <dbReference type="ARBA" id="ARBA00022692"/>
    </source>
</evidence>
<feature type="transmembrane region" description="Helical" evidence="7">
    <location>
        <begin position="278"/>
        <end position="299"/>
    </location>
</feature>
<feature type="transmembrane region" description="Helical" evidence="7">
    <location>
        <begin position="349"/>
        <end position="371"/>
    </location>
</feature>
<evidence type="ECO:0000256" key="3">
    <source>
        <dbReference type="ARBA" id="ARBA00022519"/>
    </source>
</evidence>
<feature type="transmembrane region" description="Helical" evidence="7">
    <location>
        <begin position="29"/>
        <end position="50"/>
    </location>
</feature>
<evidence type="ECO:0000256" key="1">
    <source>
        <dbReference type="ARBA" id="ARBA00004429"/>
    </source>
</evidence>
<keyword evidence="6 7" id="KW-0472">Membrane</keyword>
<keyword evidence="7" id="KW-0813">Transport</keyword>
<dbReference type="RefSeq" id="WP_153341228.1">
    <property type="nucleotide sequence ID" value="NZ_WIVE01000005.1"/>
</dbReference>
<dbReference type="InterPro" id="IPR010656">
    <property type="entry name" value="DctM"/>
</dbReference>
<evidence type="ECO:0000313" key="9">
    <source>
        <dbReference type="EMBL" id="MQX35584.1"/>
    </source>
</evidence>
<dbReference type="Pfam" id="PF06808">
    <property type="entry name" value="DctM"/>
    <property type="match status" value="1"/>
</dbReference>
<dbReference type="PANTHER" id="PTHR33362:SF5">
    <property type="entry name" value="C4-DICARBOXYLATE TRAP TRANSPORTER LARGE PERMEASE PROTEIN DCTM"/>
    <property type="match status" value="1"/>
</dbReference>
<accession>A0A7X1ZCQ7</accession>